<evidence type="ECO:0000313" key="2">
    <source>
        <dbReference type="EMBL" id="KAF9964863.1"/>
    </source>
</evidence>
<evidence type="ECO:0000313" key="3">
    <source>
        <dbReference type="Proteomes" id="UP000749646"/>
    </source>
</evidence>
<accession>A0A9P6J8P4</accession>
<organism evidence="2 3">
    <name type="scientific">Modicella reniformis</name>
    <dbReference type="NCBI Taxonomy" id="1440133"/>
    <lineage>
        <taxon>Eukaryota</taxon>
        <taxon>Fungi</taxon>
        <taxon>Fungi incertae sedis</taxon>
        <taxon>Mucoromycota</taxon>
        <taxon>Mortierellomycotina</taxon>
        <taxon>Mortierellomycetes</taxon>
        <taxon>Mortierellales</taxon>
        <taxon>Mortierellaceae</taxon>
        <taxon>Modicella</taxon>
    </lineage>
</organism>
<dbReference type="EMBL" id="JAAAHW010006057">
    <property type="protein sequence ID" value="KAF9964863.1"/>
    <property type="molecule type" value="Genomic_DNA"/>
</dbReference>
<comment type="caution">
    <text evidence="2">The sequence shown here is derived from an EMBL/GenBank/DDBJ whole genome shotgun (WGS) entry which is preliminary data.</text>
</comment>
<keyword evidence="3" id="KW-1185">Reference proteome</keyword>
<gene>
    <name evidence="2" type="ORF">BGZ65_000969</name>
</gene>
<sequence length="68" mass="7871">TRQLNLPEDDPKLVSEDDVPLVPAFKEVIAQSYNDADDDDDDDYDDDYEDDDGDVDMMSVSRYKDDYE</sequence>
<feature type="compositionally biased region" description="Acidic residues" evidence="1">
    <location>
        <begin position="35"/>
        <end position="55"/>
    </location>
</feature>
<feature type="non-terminal residue" evidence="2">
    <location>
        <position position="1"/>
    </location>
</feature>
<name>A0A9P6J8P4_9FUNG</name>
<dbReference type="Proteomes" id="UP000749646">
    <property type="component" value="Unassembled WGS sequence"/>
</dbReference>
<evidence type="ECO:0000256" key="1">
    <source>
        <dbReference type="SAM" id="MobiDB-lite"/>
    </source>
</evidence>
<reference evidence="2" key="1">
    <citation type="journal article" date="2020" name="Fungal Divers.">
        <title>Resolving the Mortierellaceae phylogeny through synthesis of multi-gene phylogenetics and phylogenomics.</title>
        <authorList>
            <person name="Vandepol N."/>
            <person name="Liber J."/>
            <person name="Desiro A."/>
            <person name="Na H."/>
            <person name="Kennedy M."/>
            <person name="Barry K."/>
            <person name="Grigoriev I.V."/>
            <person name="Miller A.N."/>
            <person name="O'Donnell K."/>
            <person name="Stajich J.E."/>
            <person name="Bonito G."/>
        </authorList>
    </citation>
    <scope>NUCLEOTIDE SEQUENCE</scope>
    <source>
        <strain evidence="2">MES-2147</strain>
    </source>
</reference>
<proteinExistence type="predicted"/>
<feature type="region of interest" description="Disordered" evidence="1">
    <location>
        <begin position="30"/>
        <end position="68"/>
    </location>
</feature>
<dbReference type="AlphaFoldDB" id="A0A9P6J8P4"/>
<protein>
    <submittedName>
        <fullName evidence="2">Uncharacterized protein</fullName>
    </submittedName>
</protein>